<dbReference type="Pfam" id="PF00535">
    <property type="entry name" value="Glycos_transf_2"/>
    <property type="match status" value="1"/>
</dbReference>
<dbReference type="PANTHER" id="PTHR22916:SF3">
    <property type="entry name" value="UDP-GLCNAC:BETAGAL BETA-1,3-N-ACETYLGLUCOSAMINYLTRANSFERASE-LIKE PROTEIN 1"/>
    <property type="match status" value="1"/>
</dbReference>
<dbReference type="KEGG" id="dbk:DGMP_15400"/>
<organism evidence="2 3">
    <name type="scientific">Desulfomarina profundi</name>
    <dbReference type="NCBI Taxonomy" id="2772557"/>
    <lineage>
        <taxon>Bacteria</taxon>
        <taxon>Pseudomonadati</taxon>
        <taxon>Thermodesulfobacteriota</taxon>
        <taxon>Desulfobulbia</taxon>
        <taxon>Desulfobulbales</taxon>
        <taxon>Desulfobulbaceae</taxon>
        <taxon>Desulfomarina</taxon>
    </lineage>
</organism>
<gene>
    <name evidence="2" type="ORF">DGMP_15400</name>
</gene>
<proteinExistence type="predicted"/>
<accession>A0A8D5JLS3</accession>
<evidence type="ECO:0000313" key="2">
    <source>
        <dbReference type="EMBL" id="BCL60847.1"/>
    </source>
</evidence>
<dbReference type="Proteomes" id="UP000826725">
    <property type="component" value="Chromosome"/>
</dbReference>
<evidence type="ECO:0000259" key="1">
    <source>
        <dbReference type="Pfam" id="PF00535"/>
    </source>
</evidence>
<dbReference type="InterPro" id="IPR001173">
    <property type="entry name" value="Glyco_trans_2-like"/>
</dbReference>
<keyword evidence="3" id="KW-1185">Reference proteome</keyword>
<protein>
    <submittedName>
        <fullName evidence="2">Glycosyl transferase</fullName>
    </submittedName>
</protein>
<keyword evidence="2" id="KW-0808">Transferase</keyword>
<dbReference type="AlphaFoldDB" id="A0A8D5JLS3"/>
<name>A0A8D5JLS3_9BACT</name>
<reference evidence="2" key="1">
    <citation type="submission" date="2020-09" db="EMBL/GenBank/DDBJ databases">
        <title>Desulfogranum mesoprofundum gen. nov., sp. nov., a novel mesophilic, sulfate-reducing chemolithoautotroph isolated from a deep-sea hydrothermal vent chimney in the Suiyo Seamount.</title>
        <authorList>
            <person name="Hashimoto Y."/>
            <person name="Nakagawa S."/>
        </authorList>
    </citation>
    <scope>NUCLEOTIDE SEQUENCE</scope>
    <source>
        <strain evidence="2">KT2</strain>
    </source>
</reference>
<sequence length="259" mass="30133">MRCGEIIVVDDGSTDQTASVVRDFSQRYTIDVIYLRQENRGPAGARNSGITVARYPYIAFLDSDDHWNKKKLELQFAAMNENPDFWISHTREKWLRNGQHLNQKRIHIPRHGNIFNHCLLLCGVGMSTVMLKKELFSKVGKFDERLRCCEDYDFWLRVSCRFLFYLIDLPLTIKEGGRADQVSYIYRVGMDKLRIQAITNLLDSGILQQDQIQAALLELEKKCTVYGNGCIKHGKKEEGQSFFQLTEKYKMRYLSESVK</sequence>
<dbReference type="PANTHER" id="PTHR22916">
    <property type="entry name" value="GLYCOSYLTRANSFERASE"/>
    <property type="match status" value="1"/>
</dbReference>
<evidence type="ECO:0000313" key="3">
    <source>
        <dbReference type="Proteomes" id="UP000826725"/>
    </source>
</evidence>
<dbReference type="CDD" id="cd00761">
    <property type="entry name" value="Glyco_tranf_GTA_type"/>
    <property type="match status" value="1"/>
</dbReference>
<feature type="domain" description="Glycosyltransferase 2-like" evidence="1">
    <location>
        <begin position="5"/>
        <end position="134"/>
    </location>
</feature>
<dbReference type="EMBL" id="AP024086">
    <property type="protein sequence ID" value="BCL60847.1"/>
    <property type="molecule type" value="Genomic_DNA"/>
</dbReference>
<dbReference type="GO" id="GO:0016758">
    <property type="term" value="F:hexosyltransferase activity"/>
    <property type="evidence" value="ECO:0007669"/>
    <property type="project" value="UniProtKB-ARBA"/>
</dbReference>